<evidence type="ECO:0000313" key="1">
    <source>
        <dbReference type="EMBL" id="KAJ8682161.1"/>
    </source>
</evidence>
<sequence length="343" mass="38514">MPILAEPIQNVTVSVGRDALLACVVDNLHNYKVAWVRVDTQTILSIHHNVITQNPRVYLSYTDHRTWYLHIKDVQESDRGWYMCQVNTDPMRSRQGYLQVVVPPSFVAKETSTDMVIREASNVTLTCKATGYPEPYVMWQREDGQNINYNGESVNVVNGEVLHIMKISRLHMGAYLCIAANGVPPRVSTRVLVKVQFPPMLSIPNQLEGAYVGQDVTLACHTEAYPDSINYWTTERGDMIVSGIYRSVIGDKYEAVTTKNGYNQHMKLHIRNVEPRDFGSYKCMAQNSLGSTDGVIKLDEIPAPSTTTQIPNLGTNLKGRHGKNGGKLHDRSSDYGLGEWKKS</sequence>
<organism evidence="1 2">
    <name type="scientific">Eretmocerus hayati</name>
    <dbReference type="NCBI Taxonomy" id="131215"/>
    <lineage>
        <taxon>Eukaryota</taxon>
        <taxon>Metazoa</taxon>
        <taxon>Ecdysozoa</taxon>
        <taxon>Arthropoda</taxon>
        <taxon>Hexapoda</taxon>
        <taxon>Insecta</taxon>
        <taxon>Pterygota</taxon>
        <taxon>Neoptera</taxon>
        <taxon>Endopterygota</taxon>
        <taxon>Hymenoptera</taxon>
        <taxon>Apocrita</taxon>
        <taxon>Proctotrupomorpha</taxon>
        <taxon>Chalcidoidea</taxon>
        <taxon>Aphelinidae</taxon>
        <taxon>Aphelininae</taxon>
        <taxon>Eretmocerus</taxon>
    </lineage>
</organism>
<protein>
    <submittedName>
        <fullName evidence="1">Uncharacterized protein</fullName>
    </submittedName>
</protein>
<comment type="caution">
    <text evidence="1">The sequence shown here is derived from an EMBL/GenBank/DDBJ whole genome shotgun (WGS) entry which is preliminary data.</text>
</comment>
<accession>A0ACC2PFA1</accession>
<reference evidence="1" key="1">
    <citation type="submission" date="2023-04" db="EMBL/GenBank/DDBJ databases">
        <title>A chromosome-level genome assembly of the parasitoid wasp Eretmocerus hayati.</title>
        <authorList>
            <person name="Zhong Y."/>
            <person name="Liu S."/>
            <person name="Liu Y."/>
        </authorList>
    </citation>
    <scope>NUCLEOTIDE SEQUENCE</scope>
    <source>
        <strain evidence="1">ZJU_SS_LIU_2023</strain>
    </source>
</reference>
<dbReference type="EMBL" id="CM056741">
    <property type="protein sequence ID" value="KAJ8682161.1"/>
    <property type="molecule type" value="Genomic_DNA"/>
</dbReference>
<gene>
    <name evidence="1" type="ORF">QAD02_017953</name>
</gene>
<feature type="non-terminal residue" evidence="1">
    <location>
        <position position="343"/>
    </location>
</feature>
<proteinExistence type="predicted"/>
<name>A0ACC2PFA1_9HYME</name>
<evidence type="ECO:0000313" key="2">
    <source>
        <dbReference type="Proteomes" id="UP001239111"/>
    </source>
</evidence>
<keyword evidence="2" id="KW-1185">Reference proteome</keyword>
<dbReference type="Proteomes" id="UP001239111">
    <property type="component" value="Chromosome 1"/>
</dbReference>